<dbReference type="AlphaFoldDB" id="A0A0B2JU97"/>
<keyword evidence="4" id="KW-0804">Transcription</keyword>
<keyword evidence="3" id="KW-0238">DNA-binding</keyword>
<evidence type="ECO:0000256" key="2">
    <source>
        <dbReference type="ARBA" id="ARBA00023015"/>
    </source>
</evidence>
<dbReference type="SUPFAM" id="SSF53850">
    <property type="entry name" value="Periplasmic binding protein-like II"/>
    <property type="match status" value="1"/>
</dbReference>
<protein>
    <submittedName>
        <fullName evidence="6">LysR family transcriptional regulator</fullName>
    </submittedName>
</protein>
<dbReference type="InterPro" id="IPR000847">
    <property type="entry name" value="LysR_HTH_N"/>
</dbReference>
<dbReference type="FunFam" id="1.10.10.10:FF:000001">
    <property type="entry name" value="LysR family transcriptional regulator"/>
    <property type="match status" value="1"/>
</dbReference>
<evidence type="ECO:0000256" key="1">
    <source>
        <dbReference type="ARBA" id="ARBA00009437"/>
    </source>
</evidence>
<proteinExistence type="inferred from homology"/>
<name>A0A0B2JU97_9FIRM</name>
<dbReference type="Pfam" id="PF03466">
    <property type="entry name" value="LysR_substrate"/>
    <property type="match status" value="1"/>
</dbReference>
<dbReference type="SUPFAM" id="SSF46785">
    <property type="entry name" value="Winged helix' DNA-binding domain"/>
    <property type="match status" value="1"/>
</dbReference>
<dbReference type="PRINTS" id="PR00039">
    <property type="entry name" value="HTHLYSR"/>
</dbReference>
<organism evidence="6 7">
    <name type="scientific">Anaerovibrio lipolyticus</name>
    <dbReference type="NCBI Taxonomy" id="82374"/>
    <lineage>
        <taxon>Bacteria</taxon>
        <taxon>Bacillati</taxon>
        <taxon>Bacillota</taxon>
        <taxon>Negativicutes</taxon>
        <taxon>Selenomonadales</taxon>
        <taxon>Selenomonadaceae</taxon>
        <taxon>Anaerovibrio</taxon>
    </lineage>
</organism>
<comment type="caution">
    <text evidence="6">The sequence shown here is derived from an EMBL/GenBank/DDBJ whole genome shotgun (WGS) entry which is preliminary data.</text>
</comment>
<dbReference type="Gene3D" id="1.10.10.10">
    <property type="entry name" value="Winged helix-like DNA-binding domain superfamily/Winged helix DNA-binding domain"/>
    <property type="match status" value="1"/>
</dbReference>
<gene>
    <name evidence="6" type="ORF">NZ47_07720</name>
</gene>
<dbReference type="PANTHER" id="PTHR30126:SF39">
    <property type="entry name" value="HTH-TYPE TRANSCRIPTIONAL REGULATOR CYSL"/>
    <property type="match status" value="1"/>
</dbReference>
<sequence length="288" mass="32933">MTLRHFLIFLNVCDEEGMTKAAEKLHISQPSVSQAIKELEEHYQVKLFERLGKRLFITPAGQELMHYARHVLSLTNKAESTLRGFSSHSPLRIGATLSVGESVFVPLLCHFKAKLPEQVIFSRIHNTTTLEQYLFQDELDIALVEGTLESEYLREIPFMEDELVFVASPNSKQTMSKKEIAKCSFIVREEGSGTRNLFEQIMREHNITPRISGVYNNSSTIKQAVMAGLGITVLSKKIVEKEIIDGSLIEITVPHIHFRRNFRIVHHVNKYITSTLELFINTCHEMYS</sequence>
<evidence type="ECO:0000259" key="5">
    <source>
        <dbReference type="PROSITE" id="PS50931"/>
    </source>
</evidence>
<dbReference type="GO" id="GO:0003700">
    <property type="term" value="F:DNA-binding transcription factor activity"/>
    <property type="evidence" value="ECO:0007669"/>
    <property type="project" value="InterPro"/>
</dbReference>
<dbReference type="eggNOG" id="COG0583">
    <property type="taxonomic scope" value="Bacteria"/>
</dbReference>
<dbReference type="InterPro" id="IPR036390">
    <property type="entry name" value="WH_DNA-bd_sf"/>
</dbReference>
<dbReference type="InterPro" id="IPR005119">
    <property type="entry name" value="LysR_subst-bd"/>
</dbReference>
<evidence type="ECO:0000313" key="6">
    <source>
        <dbReference type="EMBL" id="KHM51920.1"/>
    </source>
</evidence>
<dbReference type="RefSeq" id="WP_039208750.1">
    <property type="nucleotide sequence ID" value="NZ_JSCE01000159.1"/>
</dbReference>
<reference evidence="6 7" key="1">
    <citation type="journal article" date="2013" name="PLoS ONE">
        <title>Identification and characterization of three novel lipases belonging to families II and V from Anaerovibrio lipolyticus 5ST.</title>
        <authorList>
            <person name="Prive F."/>
            <person name="Kaderbhai N.N."/>
            <person name="Girdwood S."/>
            <person name="Worgan H.J."/>
            <person name="Pinloche E."/>
            <person name="Scollan N.D."/>
            <person name="Huws S.A."/>
            <person name="Newbold C.J."/>
        </authorList>
    </citation>
    <scope>NUCLEOTIDE SEQUENCE [LARGE SCALE GENOMIC DNA]</scope>
    <source>
        <strain evidence="6 7">5S</strain>
    </source>
</reference>
<dbReference type="PROSITE" id="PS50931">
    <property type="entry name" value="HTH_LYSR"/>
    <property type="match status" value="1"/>
</dbReference>
<dbReference type="STRING" id="82374.NZ47_07720"/>
<accession>A0A0B2JU97</accession>
<dbReference type="Proteomes" id="UP000030993">
    <property type="component" value="Unassembled WGS sequence"/>
</dbReference>
<dbReference type="GO" id="GO:0000976">
    <property type="term" value="F:transcription cis-regulatory region binding"/>
    <property type="evidence" value="ECO:0007669"/>
    <property type="project" value="TreeGrafter"/>
</dbReference>
<keyword evidence="2" id="KW-0805">Transcription regulation</keyword>
<dbReference type="EMBL" id="JSCE01000159">
    <property type="protein sequence ID" value="KHM51920.1"/>
    <property type="molecule type" value="Genomic_DNA"/>
</dbReference>
<keyword evidence="7" id="KW-1185">Reference proteome</keyword>
<evidence type="ECO:0000313" key="7">
    <source>
        <dbReference type="Proteomes" id="UP000030993"/>
    </source>
</evidence>
<dbReference type="Pfam" id="PF00126">
    <property type="entry name" value="HTH_1"/>
    <property type="match status" value="1"/>
</dbReference>
<dbReference type="InterPro" id="IPR036388">
    <property type="entry name" value="WH-like_DNA-bd_sf"/>
</dbReference>
<evidence type="ECO:0000256" key="4">
    <source>
        <dbReference type="ARBA" id="ARBA00023163"/>
    </source>
</evidence>
<comment type="similarity">
    <text evidence="1">Belongs to the LysR transcriptional regulatory family.</text>
</comment>
<evidence type="ECO:0000256" key="3">
    <source>
        <dbReference type="ARBA" id="ARBA00023125"/>
    </source>
</evidence>
<feature type="domain" description="HTH lysR-type" evidence="5">
    <location>
        <begin position="1"/>
        <end position="58"/>
    </location>
</feature>
<dbReference type="Gene3D" id="3.40.190.290">
    <property type="match status" value="1"/>
</dbReference>
<dbReference type="PANTHER" id="PTHR30126">
    <property type="entry name" value="HTH-TYPE TRANSCRIPTIONAL REGULATOR"/>
    <property type="match status" value="1"/>
</dbReference>